<accession>A0ABR3GKF3</accession>
<evidence type="ECO:0000313" key="2">
    <source>
        <dbReference type="EMBL" id="KAL0636407.1"/>
    </source>
</evidence>
<sequence length="184" mass="20137">MKFTLSTIAAAALATVASSAAIDVAPEVGYQLPARFTLYLDVAIHPKLNGTHFSYNAGNLLNDPKYPPVVLNGGADGSINLDPVAHPIPATWTDRSPLSLMTQDMTEDVTITSAKFQASLVALGYPLIRENFVQTSDHKLRHRNAKGELLNRFQACGDDIYLRIWWDGDNYMGCYPADITVVKL</sequence>
<dbReference type="EMBL" id="JBBBZM010000051">
    <property type="protein sequence ID" value="KAL0636407.1"/>
    <property type="molecule type" value="Genomic_DNA"/>
</dbReference>
<organism evidence="2 3">
    <name type="scientific">Discina gigas</name>
    <dbReference type="NCBI Taxonomy" id="1032678"/>
    <lineage>
        <taxon>Eukaryota</taxon>
        <taxon>Fungi</taxon>
        <taxon>Dikarya</taxon>
        <taxon>Ascomycota</taxon>
        <taxon>Pezizomycotina</taxon>
        <taxon>Pezizomycetes</taxon>
        <taxon>Pezizales</taxon>
        <taxon>Discinaceae</taxon>
        <taxon>Discina</taxon>
    </lineage>
</organism>
<gene>
    <name evidence="2" type="ORF">Q9L58_004657</name>
</gene>
<dbReference type="Proteomes" id="UP001447188">
    <property type="component" value="Unassembled WGS sequence"/>
</dbReference>
<reference evidence="2 3" key="1">
    <citation type="submission" date="2024-02" db="EMBL/GenBank/DDBJ databases">
        <title>Discinaceae phylogenomics.</title>
        <authorList>
            <person name="Dirks A.C."/>
            <person name="James T.Y."/>
        </authorList>
    </citation>
    <scope>NUCLEOTIDE SEQUENCE [LARGE SCALE GENOMIC DNA]</scope>
    <source>
        <strain evidence="2 3">ACD0624</strain>
    </source>
</reference>
<protein>
    <submittedName>
        <fullName evidence="2">Uncharacterized protein</fullName>
    </submittedName>
</protein>
<keyword evidence="1" id="KW-0732">Signal</keyword>
<evidence type="ECO:0000313" key="3">
    <source>
        <dbReference type="Proteomes" id="UP001447188"/>
    </source>
</evidence>
<comment type="caution">
    <text evidence="2">The sequence shown here is derived from an EMBL/GenBank/DDBJ whole genome shotgun (WGS) entry which is preliminary data.</text>
</comment>
<keyword evidence="3" id="KW-1185">Reference proteome</keyword>
<evidence type="ECO:0000256" key="1">
    <source>
        <dbReference type="SAM" id="SignalP"/>
    </source>
</evidence>
<name>A0ABR3GKF3_9PEZI</name>
<feature type="signal peptide" evidence="1">
    <location>
        <begin position="1"/>
        <end position="19"/>
    </location>
</feature>
<proteinExistence type="predicted"/>
<feature type="chain" id="PRO_5047247347" evidence="1">
    <location>
        <begin position="20"/>
        <end position="184"/>
    </location>
</feature>